<dbReference type="HOGENOM" id="CLU_3170188_0_0_5"/>
<feature type="compositionally biased region" description="Basic residues" evidence="1">
    <location>
        <begin position="1"/>
        <end position="15"/>
    </location>
</feature>
<sequence>MAAQNKSHHVAKHFTKSPQNPNKKPEKTIRPEQNRGESVYYPFISNN</sequence>
<gene>
    <name evidence="2" type="ORF">A11S_2335</name>
</gene>
<accession>M4VKV1</accession>
<protein>
    <submittedName>
        <fullName evidence="2">Uncharacterized protein</fullName>
    </submittedName>
</protein>
<evidence type="ECO:0000313" key="2">
    <source>
        <dbReference type="EMBL" id="AGH99130.1"/>
    </source>
</evidence>
<reference evidence="2 3" key="1">
    <citation type="journal article" date="2013" name="ISME J.">
        <title>By their genes ye shall know them: genomic signatures of predatory bacteria.</title>
        <authorList>
            <person name="Pasternak Z."/>
            <person name="Pietrokovski S."/>
            <person name="Rotem O."/>
            <person name="Gophna U."/>
            <person name="Lurie-Weinberger M.N."/>
            <person name="Jurkevitch E."/>
        </authorList>
    </citation>
    <scope>NUCLEOTIDE SEQUENCE [LARGE SCALE GENOMIC DNA]</scope>
    <source>
        <strain evidence="2">EPB</strain>
    </source>
</reference>
<evidence type="ECO:0000313" key="3">
    <source>
        <dbReference type="Proteomes" id="UP000011932"/>
    </source>
</evidence>
<dbReference type="STRING" id="349215.A11S_2335"/>
<dbReference type="AlphaFoldDB" id="M4VKV1"/>
<proteinExistence type="predicted"/>
<dbReference type="EMBL" id="CP003538">
    <property type="protein sequence ID" value="AGH99130.1"/>
    <property type="molecule type" value="Genomic_DNA"/>
</dbReference>
<evidence type="ECO:0000256" key="1">
    <source>
        <dbReference type="SAM" id="MobiDB-lite"/>
    </source>
</evidence>
<name>M4VKV1_9BACT</name>
<feature type="compositionally biased region" description="Basic and acidic residues" evidence="1">
    <location>
        <begin position="23"/>
        <end position="35"/>
    </location>
</feature>
<dbReference type="KEGG" id="man:A11S_2335"/>
<organism evidence="2 3">
    <name type="scientific">Micavibrio aeruginosavorus EPB</name>
    <dbReference type="NCBI Taxonomy" id="349215"/>
    <lineage>
        <taxon>Bacteria</taxon>
        <taxon>Pseudomonadati</taxon>
        <taxon>Bdellovibrionota</taxon>
        <taxon>Bdellovibrionia</taxon>
        <taxon>Bdellovibrionales</taxon>
        <taxon>Pseudobdellovibrionaceae</taxon>
        <taxon>Micavibrio</taxon>
    </lineage>
</organism>
<feature type="region of interest" description="Disordered" evidence="1">
    <location>
        <begin position="1"/>
        <end position="47"/>
    </location>
</feature>
<dbReference type="Proteomes" id="UP000011932">
    <property type="component" value="Chromosome"/>
</dbReference>